<evidence type="ECO:0000313" key="4">
    <source>
        <dbReference type="Proteomes" id="UP001228376"/>
    </source>
</evidence>
<dbReference type="PROSITE" id="PS50994">
    <property type="entry name" value="INTEGRASE"/>
    <property type="match status" value="1"/>
</dbReference>
<dbReference type="InterPro" id="IPR050900">
    <property type="entry name" value="Transposase_IS3/IS150/IS904"/>
</dbReference>
<evidence type="ECO:0000259" key="2">
    <source>
        <dbReference type="PROSITE" id="PS50994"/>
    </source>
</evidence>
<dbReference type="InterPro" id="IPR001584">
    <property type="entry name" value="Integrase_cat-core"/>
</dbReference>
<dbReference type="InterPro" id="IPR002514">
    <property type="entry name" value="Transposase_8"/>
</dbReference>
<evidence type="ECO:0000256" key="1">
    <source>
        <dbReference type="ARBA" id="ARBA00002286"/>
    </source>
</evidence>
<dbReference type="Gene3D" id="3.30.420.10">
    <property type="entry name" value="Ribonuclease H-like superfamily/Ribonuclease H"/>
    <property type="match status" value="1"/>
</dbReference>
<comment type="function">
    <text evidence="1">Involved in the transposition of the insertion sequence.</text>
</comment>
<dbReference type="InterPro" id="IPR012337">
    <property type="entry name" value="RNaseH-like_sf"/>
</dbReference>
<gene>
    <name evidence="3" type="ORF">P5G51_006100</name>
</gene>
<dbReference type="PANTHER" id="PTHR46889">
    <property type="entry name" value="TRANSPOSASE INSF FOR INSERTION SEQUENCE IS3B-RELATED"/>
    <property type="match status" value="1"/>
</dbReference>
<protein>
    <submittedName>
        <fullName evidence="3">IS3 family transposase</fullName>
    </submittedName>
</protein>
<proteinExistence type="predicted"/>
<dbReference type="Pfam" id="PF13276">
    <property type="entry name" value="HTH_21"/>
    <property type="match status" value="1"/>
</dbReference>
<dbReference type="SUPFAM" id="SSF53098">
    <property type="entry name" value="Ribonuclease H-like"/>
    <property type="match status" value="1"/>
</dbReference>
<evidence type="ECO:0000313" key="3">
    <source>
        <dbReference type="EMBL" id="MDY0405027.1"/>
    </source>
</evidence>
<feature type="domain" description="Integrase catalytic" evidence="2">
    <location>
        <begin position="219"/>
        <end position="398"/>
    </location>
</feature>
<dbReference type="InterPro" id="IPR025948">
    <property type="entry name" value="HTH-like_dom"/>
</dbReference>
<dbReference type="Proteomes" id="UP001228376">
    <property type="component" value="Unassembled WGS sequence"/>
</dbReference>
<dbReference type="PANTHER" id="PTHR46889:SF5">
    <property type="entry name" value="INTEGRASE PROTEIN"/>
    <property type="match status" value="1"/>
</dbReference>
<dbReference type="InterPro" id="IPR036397">
    <property type="entry name" value="RNaseH_sf"/>
</dbReference>
<accession>A0ABU5CGN9</accession>
<comment type="caution">
    <text evidence="3">The sequence shown here is derived from an EMBL/GenBank/DDBJ whole genome shotgun (WGS) entry which is preliminary data.</text>
</comment>
<dbReference type="Pfam" id="PF00665">
    <property type="entry name" value="rve"/>
    <property type="match status" value="1"/>
</dbReference>
<dbReference type="Pfam" id="PF13333">
    <property type="entry name" value="rve_2"/>
    <property type="match status" value="1"/>
</dbReference>
<dbReference type="SUPFAM" id="SSF46689">
    <property type="entry name" value="Homeodomain-like"/>
    <property type="match status" value="1"/>
</dbReference>
<organism evidence="3 4">
    <name type="scientific">Tigheibacillus jepli</name>
    <dbReference type="NCBI Taxonomy" id="3035914"/>
    <lineage>
        <taxon>Bacteria</taxon>
        <taxon>Bacillati</taxon>
        <taxon>Bacillota</taxon>
        <taxon>Bacilli</taxon>
        <taxon>Bacillales</taxon>
        <taxon>Bacillaceae</taxon>
        <taxon>Tigheibacillus</taxon>
    </lineage>
</organism>
<dbReference type="InterPro" id="IPR009057">
    <property type="entry name" value="Homeodomain-like_sf"/>
</dbReference>
<keyword evidence="4" id="KW-1185">Reference proteome</keyword>
<dbReference type="NCBIfam" id="NF033516">
    <property type="entry name" value="transpos_IS3"/>
    <property type="match status" value="1"/>
</dbReference>
<name>A0ABU5CGN9_9BACI</name>
<dbReference type="InterPro" id="IPR048020">
    <property type="entry name" value="Transpos_IS3"/>
</dbReference>
<dbReference type="Pfam" id="PF01527">
    <property type="entry name" value="HTH_Tnp_1"/>
    <property type="match status" value="1"/>
</dbReference>
<dbReference type="EMBL" id="JAROCA020000001">
    <property type="protein sequence ID" value="MDY0405027.1"/>
    <property type="molecule type" value="Genomic_DNA"/>
</dbReference>
<sequence length="409" mass="48315">MKRTRHSKEFKIQVIKEAMETGKTSVVARRYELNANMVTRWVREYKDGKYGDVDVTTVPDLDSKQLSNENDHLKKILGEKDLEIAILRDLVKKQNPPLAEKIEVADKWIQKGYAIKLVLKLVNVPRSTYYYQKNYRVEEKQVSEGRPAPGYSINEDGKKVSDEQIKEFLLELISGECNGYGYRKLTIMLRRQYSLKINKKKVYRLCKELDILKPQRRKKVSHPRKLARNRVITESNQLWEADIKYGYVHGEDRFLFVFSIIDVYDRSIIDYHIGLRCTADDAVQTLNRALLKRQLFETQEKPIIRTDNGPQFISNTFEDHCENLDVEHERIPPKTPNMNVHIESFHRVMEDDCMSRFEFETYGEAYEAITTFMDFYNNRRIHSSIHDLSPKEFYELQQSKKADIKEIRV</sequence>
<reference evidence="3 4" key="1">
    <citation type="submission" date="2023-10" db="EMBL/GenBank/DDBJ databases">
        <title>179-bfca-hs.</title>
        <authorList>
            <person name="Miliotis G."/>
            <person name="Sengupta P."/>
            <person name="Hameed A."/>
            <person name="Chuvochina M."/>
            <person name="Mcdonagh F."/>
            <person name="Simpson A.C."/>
            <person name="Singh N.K."/>
            <person name="Rekha P.D."/>
            <person name="Raman K."/>
            <person name="Hugenholtz P."/>
            <person name="Venkateswaran K."/>
        </authorList>
    </citation>
    <scope>NUCLEOTIDE SEQUENCE [LARGE SCALE GENOMIC DNA]</scope>
    <source>
        <strain evidence="3 4">179-BFC-A-HS</strain>
    </source>
</reference>
<dbReference type="RefSeq" id="WP_320384392.1">
    <property type="nucleotide sequence ID" value="NZ_JAROCA020000001.1"/>
</dbReference>